<accession>Q111S0</accession>
<dbReference type="OrthoDB" id="7193272at2"/>
<keyword evidence="4" id="KW-0238">DNA-binding</keyword>
<evidence type="ECO:0000256" key="3">
    <source>
        <dbReference type="ARBA" id="ARBA00023082"/>
    </source>
</evidence>
<evidence type="ECO:0000259" key="7">
    <source>
        <dbReference type="Pfam" id="PF08281"/>
    </source>
</evidence>
<evidence type="ECO:0000313" key="8">
    <source>
        <dbReference type="EMBL" id="ABG51754.1"/>
    </source>
</evidence>
<keyword evidence="3" id="KW-0731">Sigma factor</keyword>
<feature type="domain" description="RNA polymerase sigma factor 70 region 4 type 2" evidence="7">
    <location>
        <begin position="126"/>
        <end position="171"/>
    </location>
</feature>
<name>Q111S0_TRIEI</name>
<proteinExistence type="inferred from homology"/>
<evidence type="ECO:0000256" key="2">
    <source>
        <dbReference type="ARBA" id="ARBA00023015"/>
    </source>
</evidence>
<dbReference type="CDD" id="cd06171">
    <property type="entry name" value="Sigma70_r4"/>
    <property type="match status" value="1"/>
</dbReference>
<dbReference type="eggNOG" id="COG1595">
    <property type="taxonomic scope" value="Bacteria"/>
</dbReference>
<evidence type="ECO:0000256" key="5">
    <source>
        <dbReference type="ARBA" id="ARBA00023163"/>
    </source>
</evidence>
<dbReference type="KEGG" id="ter:Tery_2553"/>
<dbReference type="InterPro" id="IPR039425">
    <property type="entry name" value="RNA_pol_sigma-70-like"/>
</dbReference>
<dbReference type="Gene3D" id="1.10.1740.10">
    <property type="match status" value="1"/>
</dbReference>
<dbReference type="SUPFAM" id="SSF88659">
    <property type="entry name" value="Sigma3 and sigma4 domains of RNA polymerase sigma factors"/>
    <property type="match status" value="1"/>
</dbReference>
<dbReference type="InterPro" id="IPR013324">
    <property type="entry name" value="RNA_pol_sigma_r3/r4-like"/>
</dbReference>
<dbReference type="InterPro" id="IPR007627">
    <property type="entry name" value="RNA_pol_sigma70_r2"/>
</dbReference>
<dbReference type="GO" id="GO:0006352">
    <property type="term" value="P:DNA-templated transcription initiation"/>
    <property type="evidence" value="ECO:0007669"/>
    <property type="project" value="InterPro"/>
</dbReference>
<sequence length="439" mass="50857">MLNRYNRTANIDRLFWQEWQKHQDYLYHCCVKWMGGNSINAEDALSMAMLKAREKVQKCHKTIDNFKAWLAKLTYNLCMDLLKQSARYHQKVEDLDLVLSRADGRTQRGDPFFAVAYGELEDFCRLAIDNLPKRLRETFALFFKEYSYKEIATELSISEPNVRKRISQGRAILRERYEEYQKQKEIVIFEEHKVENSPAQELETEIIATEMPQEAVLSEEKSEPILVEATAEKELGKIETVGYRKQELVAPSVLVKSLRDAKKKHLVEATAEEELGKIETVGYRKQELVAPSVLVKSLRDAKKKHLVEATAEEELGKIETVGYRKQELVAPSVLVKSFKYANKRYKDKTQHKCGLLSTCTNIVPVLLRGRMNISIVGFLLAQQYKEPARGLIHKGLEDITHLYNFGNRKIKALDKQFNWLAADNLLRLSAEKLRYKFCC</sequence>
<comment type="similarity">
    <text evidence="1">Belongs to the sigma-70 factor family. ECF subfamily.</text>
</comment>
<evidence type="ECO:0000256" key="4">
    <source>
        <dbReference type="ARBA" id="ARBA00023125"/>
    </source>
</evidence>
<dbReference type="PANTHER" id="PTHR43133:SF8">
    <property type="entry name" value="RNA POLYMERASE SIGMA FACTOR HI_1459-RELATED"/>
    <property type="match status" value="1"/>
</dbReference>
<dbReference type="AlphaFoldDB" id="Q111S0"/>
<organism evidence="8">
    <name type="scientific">Trichodesmium erythraeum (strain IMS101)</name>
    <dbReference type="NCBI Taxonomy" id="203124"/>
    <lineage>
        <taxon>Bacteria</taxon>
        <taxon>Bacillati</taxon>
        <taxon>Cyanobacteriota</taxon>
        <taxon>Cyanophyceae</taxon>
        <taxon>Oscillatoriophycideae</taxon>
        <taxon>Oscillatoriales</taxon>
        <taxon>Microcoleaceae</taxon>
        <taxon>Trichodesmium</taxon>
    </lineage>
</organism>
<dbReference type="InterPro" id="IPR013325">
    <property type="entry name" value="RNA_pol_sigma_r2"/>
</dbReference>
<dbReference type="Pfam" id="PF04542">
    <property type="entry name" value="Sigma70_r2"/>
    <property type="match status" value="1"/>
</dbReference>
<evidence type="ECO:0000259" key="6">
    <source>
        <dbReference type="Pfam" id="PF04542"/>
    </source>
</evidence>
<reference evidence="8" key="1">
    <citation type="submission" date="2006-06" db="EMBL/GenBank/DDBJ databases">
        <title>Complete sequence of Trichodesmium erythraeum IMS101.</title>
        <authorList>
            <consortium name="US DOE Joint Genome Institute"/>
            <person name="Copeland A."/>
            <person name="Lucas S."/>
            <person name="Lapidus A."/>
            <person name="Barry K."/>
            <person name="Detter J.C."/>
            <person name="Glavina del Rio T."/>
            <person name="Hammon N."/>
            <person name="Israni S."/>
            <person name="Dalin E."/>
            <person name="Tice H."/>
            <person name="Pitluck S."/>
            <person name="Kiss H."/>
            <person name="Munk A.C."/>
            <person name="Brettin T."/>
            <person name="Bruce D."/>
            <person name="Han C."/>
            <person name="Tapia R."/>
            <person name="Gilna P."/>
            <person name="Schmutz J."/>
            <person name="Larimer F."/>
            <person name="Land M."/>
            <person name="Hauser L."/>
            <person name="Kyrpides N."/>
            <person name="Kim E."/>
            <person name="Richardson P."/>
        </authorList>
    </citation>
    <scope>NUCLEOTIDE SEQUENCE [LARGE SCALE GENOMIC DNA]</scope>
    <source>
        <strain evidence="8">IMS101</strain>
    </source>
</reference>
<feature type="domain" description="RNA polymerase sigma-70 region 2" evidence="6">
    <location>
        <begin position="20"/>
        <end position="87"/>
    </location>
</feature>
<dbReference type="SUPFAM" id="SSF88946">
    <property type="entry name" value="Sigma2 domain of RNA polymerase sigma factors"/>
    <property type="match status" value="1"/>
</dbReference>
<dbReference type="Gene3D" id="1.10.10.10">
    <property type="entry name" value="Winged helix-like DNA-binding domain superfamily/Winged helix DNA-binding domain"/>
    <property type="match status" value="1"/>
</dbReference>
<dbReference type="GO" id="GO:0003677">
    <property type="term" value="F:DNA binding"/>
    <property type="evidence" value="ECO:0007669"/>
    <property type="project" value="UniProtKB-KW"/>
</dbReference>
<gene>
    <name evidence="8" type="ordered locus">Tery_2553</name>
</gene>
<dbReference type="PANTHER" id="PTHR43133">
    <property type="entry name" value="RNA POLYMERASE ECF-TYPE SIGMA FACTO"/>
    <property type="match status" value="1"/>
</dbReference>
<dbReference type="Pfam" id="PF08281">
    <property type="entry name" value="Sigma70_r4_2"/>
    <property type="match status" value="1"/>
</dbReference>
<dbReference type="GO" id="GO:0016987">
    <property type="term" value="F:sigma factor activity"/>
    <property type="evidence" value="ECO:0007669"/>
    <property type="project" value="UniProtKB-KW"/>
</dbReference>
<dbReference type="HOGENOM" id="CLU_764921_0_0_3"/>
<dbReference type="STRING" id="203124.Tery_2553"/>
<protein>
    <submittedName>
        <fullName evidence="8">RNA polymerase, sigma-24 subunit, ECF subfamily</fullName>
    </submittedName>
</protein>
<keyword evidence="2" id="KW-0805">Transcription regulation</keyword>
<dbReference type="NCBIfam" id="TIGR02937">
    <property type="entry name" value="sigma70-ECF"/>
    <property type="match status" value="1"/>
</dbReference>
<evidence type="ECO:0000256" key="1">
    <source>
        <dbReference type="ARBA" id="ARBA00010641"/>
    </source>
</evidence>
<dbReference type="InterPro" id="IPR014284">
    <property type="entry name" value="RNA_pol_sigma-70_dom"/>
</dbReference>
<dbReference type="InterPro" id="IPR036388">
    <property type="entry name" value="WH-like_DNA-bd_sf"/>
</dbReference>
<dbReference type="InterPro" id="IPR013249">
    <property type="entry name" value="RNA_pol_sigma70_r4_t2"/>
</dbReference>
<keyword evidence="5" id="KW-0804">Transcription</keyword>
<dbReference type="RefSeq" id="WP_011612116.1">
    <property type="nucleotide sequence ID" value="NC_008312.1"/>
</dbReference>
<dbReference type="EMBL" id="CP000393">
    <property type="protein sequence ID" value="ABG51754.1"/>
    <property type="molecule type" value="Genomic_DNA"/>
</dbReference>